<protein>
    <recommendedName>
        <fullName evidence="14">Longin domain-containing protein</fullName>
    </recommendedName>
</protein>
<evidence type="ECO:0000256" key="5">
    <source>
        <dbReference type="ARBA" id="ARBA00022989"/>
    </source>
</evidence>
<dbReference type="PRINTS" id="PR00219">
    <property type="entry name" value="SYNAPTOBREVN"/>
</dbReference>
<feature type="non-terminal residue" evidence="12">
    <location>
        <position position="1"/>
    </location>
</feature>
<comment type="function">
    <text evidence="7">Involved in the targeting and/or fusion of transport vesicles to their target membrane.</text>
</comment>
<dbReference type="GO" id="GO:0005737">
    <property type="term" value="C:cytoplasm"/>
    <property type="evidence" value="ECO:0007669"/>
    <property type="project" value="UniProtKB-ARBA"/>
</dbReference>
<dbReference type="InterPro" id="IPR051097">
    <property type="entry name" value="Synaptobrevin-like_transport"/>
</dbReference>
<dbReference type="CDD" id="cd14824">
    <property type="entry name" value="Longin"/>
    <property type="match status" value="1"/>
</dbReference>
<dbReference type="FunFam" id="1.20.5.110:FF:000109">
    <property type="entry name" value="Vesicle-associated membrane protein 722"/>
    <property type="match status" value="1"/>
</dbReference>
<dbReference type="GO" id="GO:0016192">
    <property type="term" value="P:vesicle-mediated transport"/>
    <property type="evidence" value="ECO:0007669"/>
    <property type="project" value="InterPro"/>
</dbReference>
<reference evidence="12 13" key="1">
    <citation type="submission" date="2020-10" db="EMBL/GenBank/DDBJ databases">
        <title>The Coptis chinensis genome and diversification of protoberbering-type alkaloids.</title>
        <authorList>
            <person name="Wang B."/>
            <person name="Shu S."/>
            <person name="Song C."/>
            <person name="Liu Y."/>
        </authorList>
    </citation>
    <scope>NUCLEOTIDE SEQUENCE [LARGE SCALE GENOMIC DNA]</scope>
    <source>
        <strain evidence="12">HL-2020</strain>
        <tissue evidence="12">Leaf</tissue>
    </source>
</reference>
<evidence type="ECO:0000256" key="6">
    <source>
        <dbReference type="ARBA" id="ARBA00023136"/>
    </source>
</evidence>
<comment type="similarity">
    <text evidence="1">Belongs to the synaptobrevin family.</text>
</comment>
<comment type="caution">
    <text evidence="12">The sequence shown here is derived from an EMBL/GenBank/DDBJ whole genome shotgun (WGS) entry which is preliminary data.</text>
</comment>
<evidence type="ECO:0008006" key="14">
    <source>
        <dbReference type="Google" id="ProtNLM"/>
    </source>
</evidence>
<dbReference type="SMART" id="SM01270">
    <property type="entry name" value="Longin"/>
    <property type="match status" value="1"/>
</dbReference>
<sequence>VRVYLICLESKKMGQQSLIYSFVARGTVILSEYTEFSGNFTSIAAQCLQKLPATNNKFTYNCDAHTFNYLVEDGFTYCVVAVESAGRQIPIAFLERVKDDFNKRYGGGKAATAVANSLNKEFGPKLKEQMQYCVDHPEEISKLAKVKAQVSEVKGVMMENIEKVLDRGEKIELLVDKTENLRSQVSTRFSAARDQNEEKDVVAEYEDKADCVGHSHCFDTHHCFVRLWWLQLWEKIRVVQYPSIHPICTVLLVRSIIVNWLQHLQQVCFFGMGGIILRWIRGLRQMRNYINVTSDDDDDCMRLVVQIAHAFSSISQTLKSVEADEEETTVTGHQLLELVNEIFELKEEELEQVREKMLDSYDIPKLEETNKAVVVNAQTDKLYRAVEKLFYEAGIDEKKMETTITGHQLLELVNEIFELKEEELEQVREKMLDSYDIPKLEKTNKAVVVNAQTDKLYRAVEKLFYEAGIDCSDEKKMVGNEHYYHQIDK</sequence>
<dbReference type="PROSITE" id="PS50859">
    <property type="entry name" value="LONGIN"/>
    <property type="match status" value="1"/>
</dbReference>
<dbReference type="GO" id="GO:0015031">
    <property type="term" value="P:protein transport"/>
    <property type="evidence" value="ECO:0007669"/>
    <property type="project" value="UniProtKB-KW"/>
</dbReference>
<feature type="domain" description="Longin" evidence="10">
    <location>
        <begin position="22"/>
        <end position="126"/>
    </location>
</feature>
<gene>
    <name evidence="12" type="ORF">IFM89_027512</name>
</gene>
<dbReference type="Gene3D" id="1.20.5.110">
    <property type="match status" value="1"/>
</dbReference>
<keyword evidence="3" id="KW-0812">Transmembrane</keyword>
<feature type="domain" description="V-SNARE coiled-coil homology" evidence="11">
    <location>
        <begin position="142"/>
        <end position="204"/>
    </location>
</feature>
<dbReference type="Pfam" id="PF13774">
    <property type="entry name" value="Longin"/>
    <property type="match status" value="1"/>
</dbReference>
<evidence type="ECO:0000256" key="4">
    <source>
        <dbReference type="ARBA" id="ARBA00022927"/>
    </source>
</evidence>
<dbReference type="InterPro" id="IPR001388">
    <property type="entry name" value="Synaptobrevin-like"/>
</dbReference>
<dbReference type="SUPFAM" id="SSF64356">
    <property type="entry name" value="SNARE-like"/>
    <property type="match status" value="1"/>
</dbReference>
<evidence type="ECO:0000256" key="9">
    <source>
        <dbReference type="PROSITE-ProRule" id="PRU00290"/>
    </source>
</evidence>
<keyword evidence="5" id="KW-1133">Transmembrane helix</keyword>
<dbReference type="Proteomes" id="UP000631114">
    <property type="component" value="Unassembled WGS sequence"/>
</dbReference>
<dbReference type="GO" id="GO:0012505">
    <property type="term" value="C:endomembrane system"/>
    <property type="evidence" value="ECO:0007669"/>
    <property type="project" value="UniProtKB-SubCell"/>
</dbReference>
<accession>A0A835LWT4</accession>
<dbReference type="PANTHER" id="PTHR21136">
    <property type="entry name" value="SNARE PROTEINS"/>
    <property type="match status" value="1"/>
</dbReference>
<dbReference type="InterPro" id="IPR042855">
    <property type="entry name" value="V_SNARE_CC"/>
</dbReference>
<dbReference type="PROSITE" id="PS00417">
    <property type="entry name" value="SYNAPTOBREVIN"/>
    <property type="match status" value="1"/>
</dbReference>
<evidence type="ECO:0000256" key="3">
    <source>
        <dbReference type="ARBA" id="ARBA00022692"/>
    </source>
</evidence>
<dbReference type="AlphaFoldDB" id="A0A835LWT4"/>
<evidence type="ECO:0000259" key="11">
    <source>
        <dbReference type="PROSITE" id="PS50892"/>
    </source>
</evidence>
<dbReference type="PROSITE" id="PS50892">
    <property type="entry name" value="V_SNARE"/>
    <property type="match status" value="1"/>
</dbReference>
<dbReference type="Pfam" id="PF00957">
    <property type="entry name" value="Synaptobrevin"/>
    <property type="match status" value="1"/>
</dbReference>
<dbReference type="GO" id="GO:0016020">
    <property type="term" value="C:membrane"/>
    <property type="evidence" value="ECO:0007669"/>
    <property type="project" value="InterPro"/>
</dbReference>
<evidence type="ECO:0000259" key="10">
    <source>
        <dbReference type="PROSITE" id="PS50859"/>
    </source>
</evidence>
<dbReference type="FunFam" id="3.30.450.50:FF:000002">
    <property type="entry name" value="Vesicle-associated membrane protein 722"/>
    <property type="match status" value="1"/>
</dbReference>
<keyword evidence="2" id="KW-0813">Transport</keyword>
<dbReference type="InterPro" id="IPR010908">
    <property type="entry name" value="Longin_dom"/>
</dbReference>
<keyword evidence="13" id="KW-1185">Reference proteome</keyword>
<dbReference type="OrthoDB" id="248747at2759"/>
<evidence type="ECO:0000256" key="7">
    <source>
        <dbReference type="ARBA" id="ARBA00037493"/>
    </source>
</evidence>
<proteinExistence type="inferred from homology"/>
<dbReference type="PANTHER" id="PTHR21136:SF168">
    <property type="entry name" value="VESICLE-ASSOCIATED MEMBRANE PROTEIN 9"/>
    <property type="match status" value="1"/>
</dbReference>
<evidence type="ECO:0000256" key="2">
    <source>
        <dbReference type="ARBA" id="ARBA00022448"/>
    </source>
</evidence>
<dbReference type="CDD" id="cd15843">
    <property type="entry name" value="R-SNARE"/>
    <property type="match status" value="1"/>
</dbReference>
<evidence type="ECO:0000256" key="8">
    <source>
        <dbReference type="ARBA" id="ARBA00046280"/>
    </source>
</evidence>
<organism evidence="12 13">
    <name type="scientific">Coptis chinensis</name>
    <dbReference type="NCBI Taxonomy" id="261450"/>
    <lineage>
        <taxon>Eukaryota</taxon>
        <taxon>Viridiplantae</taxon>
        <taxon>Streptophyta</taxon>
        <taxon>Embryophyta</taxon>
        <taxon>Tracheophyta</taxon>
        <taxon>Spermatophyta</taxon>
        <taxon>Magnoliopsida</taxon>
        <taxon>Ranunculales</taxon>
        <taxon>Ranunculaceae</taxon>
        <taxon>Coptidoideae</taxon>
        <taxon>Coptis</taxon>
    </lineage>
</organism>
<keyword evidence="9" id="KW-0175">Coiled coil</keyword>
<dbReference type="SUPFAM" id="SSF58038">
    <property type="entry name" value="SNARE fusion complex"/>
    <property type="match status" value="1"/>
</dbReference>
<evidence type="ECO:0000313" key="13">
    <source>
        <dbReference type="Proteomes" id="UP000631114"/>
    </source>
</evidence>
<evidence type="ECO:0000313" key="12">
    <source>
        <dbReference type="EMBL" id="KAF9611198.1"/>
    </source>
</evidence>
<dbReference type="Gene3D" id="3.30.450.50">
    <property type="entry name" value="Longin domain"/>
    <property type="match status" value="1"/>
</dbReference>
<keyword evidence="4" id="KW-0653">Protein transport</keyword>
<name>A0A835LWT4_9MAGN</name>
<dbReference type="InterPro" id="IPR011012">
    <property type="entry name" value="Longin-like_dom_sf"/>
</dbReference>
<keyword evidence="6" id="KW-0472">Membrane</keyword>
<evidence type="ECO:0000256" key="1">
    <source>
        <dbReference type="ARBA" id="ARBA00008025"/>
    </source>
</evidence>
<dbReference type="EMBL" id="JADFTS010000004">
    <property type="protein sequence ID" value="KAF9611198.1"/>
    <property type="molecule type" value="Genomic_DNA"/>
</dbReference>
<comment type="subcellular location">
    <subcellularLocation>
        <location evidence="8">Endomembrane system</location>
        <topology evidence="8">Single-pass type IV membrane protein</topology>
    </subcellularLocation>
</comment>